<dbReference type="InterPro" id="IPR008183">
    <property type="entry name" value="Aldose_1/G6P_1-epimerase"/>
</dbReference>
<organism evidence="1 2">
    <name type="scientific">Dactylosporangium sucinum</name>
    <dbReference type="NCBI Taxonomy" id="1424081"/>
    <lineage>
        <taxon>Bacteria</taxon>
        <taxon>Bacillati</taxon>
        <taxon>Actinomycetota</taxon>
        <taxon>Actinomycetes</taxon>
        <taxon>Micromonosporales</taxon>
        <taxon>Micromonosporaceae</taxon>
        <taxon>Dactylosporangium</taxon>
    </lineage>
</organism>
<accession>A0A917WM34</accession>
<dbReference type="GO" id="GO:0006006">
    <property type="term" value="P:glucose metabolic process"/>
    <property type="evidence" value="ECO:0007669"/>
    <property type="project" value="TreeGrafter"/>
</dbReference>
<dbReference type="AlphaFoldDB" id="A0A917WM34"/>
<protein>
    <submittedName>
        <fullName evidence="1">Aldose 1-epimerase</fullName>
    </submittedName>
</protein>
<dbReference type="Pfam" id="PF01263">
    <property type="entry name" value="Aldose_epim"/>
    <property type="match status" value="1"/>
</dbReference>
<sequence>MDTAAAQRSLAPSGTQWTIASGGHEAVIVEVGGGVRSYTVDGRDVVAGYAEHERAVGSAGHVLAPWPNRIRDGQYAFAGESYQLPLTEPERHNAIHGLVNWARWRLADATPDSVTLEHDLVPTPGYPWPLQLRTTWSVGDGGLRATHQVTNAGETAAPFGLATHPYVVIPGVPVDDLHLRVPARSRVLVDARLLPIGGAPVAGTEYDFTEGRRLGGTVLDTAFGDVDADADGGTRVEVTAPDGRGVAVWADASFTWWQVYSSDTLPADRFRKALAIEPMTCPPDAFRSGRDVLVLEPGSSWQGTWGIRTI</sequence>
<dbReference type="Proteomes" id="UP000642070">
    <property type="component" value="Unassembled WGS sequence"/>
</dbReference>
<proteinExistence type="predicted"/>
<dbReference type="GO" id="GO:0033499">
    <property type="term" value="P:galactose catabolic process via UDP-galactose, Leloir pathway"/>
    <property type="evidence" value="ECO:0007669"/>
    <property type="project" value="TreeGrafter"/>
</dbReference>
<reference evidence="1" key="1">
    <citation type="journal article" date="2014" name="Int. J. Syst. Evol. Microbiol.">
        <title>Complete genome sequence of Corynebacterium casei LMG S-19264T (=DSM 44701T), isolated from a smear-ripened cheese.</title>
        <authorList>
            <consortium name="US DOE Joint Genome Institute (JGI-PGF)"/>
            <person name="Walter F."/>
            <person name="Albersmeier A."/>
            <person name="Kalinowski J."/>
            <person name="Ruckert C."/>
        </authorList>
    </citation>
    <scope>NUCLEOTIDE SEQUENCE</scope>
    <source>
        <strain evidence="1">JCM 19831</strain>
    </source>
</reference>
<keyword evidence="2" id="KW-1185">Reference proteome</keyword>
<dbReference type="PANTHER" id="PTHR10091">
    <property type="entry name" value="ALDOSE-1-EPIMERASE"/>
    <property type="match status" value="1"/>
</dbReference>
<dbReference type="InterPro" id="IPR037480">
    <property type="entry name" value="YihR-like"/>
</dbReference>
<reference evidence="1" key="2">
    <citation type="submission" date="2020-09" db="EMBL/GenBank/DDBJ databases">
        <authorList>
            <person name="Sun Q."/>
            <person name="Ohkuma M."/>
        </authorList>
    </citation>
    <scope>NUCLEOTIDE SEQUENCE</scope>
    <source>
        <strain evidence="1">JCM 19831</strain>
    </source>
</reference>
<dbReference type="Gene3D" id="2.70.98.10">
    <property type="match status" value="1"/>
</dbReference>
<dbReference type="PANTHER" id="PTHR10091:SF0">
    <property type="entry name" value="GALACTOSE MUTAROTASE"/>
    <property type="match status" value="1"/>
</dbReference>
<dbReference type="EMBL" id="BMPI01000006">
    <property type="protein sequence ID" value="GGM15524.1"/>
    <property type="molecule type" value="Genomic_DNA"/>
</dbReference>
<evidence type="ECO:0000313" key="2">
    <source>
        <dbReference type="Proteomes" id="UP000642070"/>
    </source>
</evidence>
<gene>
    <name evidence="1" type="primary">galM</name>
    <name evidence="1" type="ORF">GCM10007977_015840</name>
</gene>
<dbReference type="CDD" id="cd09022">
    <property type="entry name" value="Aldose_epim_Ec_YihR"/>
    <property type="match status" value="1"/>
</dbReference>
<dbReference type="SUPFAM" id="SSF74650">
    <property type="entry name" value="Galactose mutarotase-like"/>
    <property type="match status" value="1"/>
</dbReference>
<dbReference type="GO" id="GO:0004034">
    <property type="term" value="F:aldose 1-epimerase activity"/>
    <property type="evidence" value="ECO:0007669"/>
    <property type="project" value="TreeGrafter"/>
</dbReference>
<dbReference type="GO" id="GO:0030246">
    <property type="term" value="F:carbohydrate binding"/>
    <property type="evidence" value="ECO:0007669"/>
    <property type="project" value="InterPro"/>
</dbReference>
<dbReference type="InterPro" id="IPR014718">
    <property type="entry name" value="GH-type_carb-bd"/>
</dbReference>
<dbReference type="InterPro" id="IPR011013">
    <property type="entry name" value="Gal_mutarotase_sf_dom"/>
</dbReference>
<comment type="caution">
    <text evidence="1">The sequence shown here is derived from an EMBL/GenBank/DDBJ whole genome shotgun (WGS) entry which is preliminary data.</text>
</comment>
<evidence type="ECO:0000313" key="1">
    <source>
        <dbReference type="EMBL" id="GGM15524.1"/>
    </source>
</evidence>
<name>A0A917WM34_9ACTN</name>
<dbReference type="RefSeq" id="WP_190249069.1">
    <property type="nucleotide sequence ID" value="NZ_BMPI01000006.1"/>
</dbReference>